<dbReference type="EMBL" id="VSRR010000552">
    <property type="protein sequence ID" value="MPC16981.1"/>
    <property type="molecule type" value="Genomic_DNA"/>
</dbReference>
<comment type="caution">
    <text evidence="1">The sequence shown here is derived from an EMBL/GenBank/DDBJ whole genome shotgun (WGS) entry which is preliminary data.</text>
</comment>
<dbReference type="Proteomes" id="UP000324222">
    <property type="component" value="Unassembled WGS sequence"/>
</dbReference>
<gene>
    <name evidence="1" type="ORF">E2C01_009825</name>
</gene>
<dbReference type="AlphaFoldDB" id="A0A5B7D6R5"/>
<reference evidence="1 2" key="1">
    <citation type="submission" date="2019-05" db="EMBL/GenBank/DDBJ databases">
        <title>Another draft genome of Portunus trituberculatus and its Hox gene families provides insights of decapod evolution.</title>
        <authorList>
            <person name="Jeong J.-H."/>
            <person name="Song I."/>
            <person name="Kim S."/>
            <person name="Choi T."/>
            <person name="Kim D."/>
            <person name="Ryu S."/>
            <person name="Kim W."/>
        </authorList>
    </citation>
    <scope>NUCLEOTIDE SEQUENCE [LARGE SCALE GENOMIC DNA]</scope>
    <source>
        <tissue evidence="1">Muscle</tissue>
    </source>
</reference>
<evidence type="ECO:0000313" key="2">
    <source>
        <dbReference type="Proteomes" id="UP000324222"/>
    </source>
</evidence>
<evidence type="ECO:0000313" key="1">
    <source>
        <dbReference type="EMBL" id="MPC16981.1"/>
    </source>
</evidence>
<protein>
    <submittedName>
        <fullName evidence="1">Uncharacterized protein</fullName>
    </submittedName>
</protein>
<proteinExistence type="predicted"/>
<keyword evidence="2" id="KW-1185">Reference proteome</keyword>
<sequence>MLVGVKYTDVSLVSKVHLWARQPPLLRAALSSRCQRRVASVASPGYTWVGRTGRYLTTPRCFTPPADHTLFTRQRHQRQSRLVLRCSSRWSTECGSGVVEWSLLPWSLEGEQWEFTWPAPEPANQTVSSPALFPFLSPSHVSLRFPTHCCSCPYHPHAPSPPRTYLTPIPPSITYK</sequence>
<name>A0A5B7D6R5_PORTR</name>
<accession>A0A5B7D6R5</accession>
<organism evidence="1 2">
    <name type="scientific">Portunus trituberculatus</name>
    <name type="common">Swimming crab</name>
    <name type="synonym">Neptunus trituberculatus</name>
    <dbReference type="NCBI Taxonomy" id="210409"/>
    <lineage>
        <taxon>Eukaryota</taxon>
        <taxon>Metazoa</taxon>
        <taxon>Ecdysozoa</taxon>
        <taxon>Arthropoda</taxon>
        <taxon>Crustacea</taxon>
        <taxon>Multicrustacea</taxon>
        <taxon>Malacostraca</taxon>
        <taxon>Eumalacostraca</taxon>
        <taxon>Eucarida</taxon>
        <taxon>Decapoda</taxon>
        <taxon>Pleocyemata</taxon>
        <taxon>Brachyura</taxon>
        <taxon>Eubrachyura</taxon>
        <taxon>Portunoidea</taxon>
        <taxon>Portunidae</taxon>
        <taxon>Portuninae</taxon>
        <taxon>Portunus</taxon>
    </lineage>
</organism>